<protein>
    <recommendedName>
        <fullName evidence="8">Peptidase M50 domain-containing protein</fullName>
    </recommendedName>
</protein>
<sequence length="356" mass="40901">MISKVLYPIFHLFCMGSIGAIAIQHTNNLFLHIVFFPLSYYLAMIIHELGHIIIAKIDDWKLNQVSFGFFQYDFIQKSFSFSKTVEEFLGKSDISMSRQIISDLEKKFIRLSLGGPLANLFFSIIVIALIQVTSQENIQTIFANLLLASLMLYIFSIIPINFLGSESDGYVVYLRIYHQALFQKDILIKKLDYVMLADGIDSGKTAFKTSFLSLALKNLHQDLQTLKGTALHLEIKLRRYIAYYYIDTNQYKKTSQLLKQAAFLPSNSPLKPELIQLYVTAELLQGKELPVIEQYDYSGDTIGQERNNIIILSRERDSNLEQKGKEFLENVVWDNYVSSIERKIVRNSLQRDKGTG</sequence>
<accession>A0ABS5NZM1</accession>
<gene>
    <name evidence="9" type="ORF">KHA94_19340</name>
</gene>
<dbReference type="EMBL" id="JAGYPM010000004">
    <property type="protein sequence ID" value="MBS4192319.1"/>
    <property type="molecule type" value="Genomic_DNA"/>
</dbReference>
<keyword evidence="5 7" id="KW-1133">Transmembrane helix</keyword>
<comment type="caution">
    <text evidence="9">The sequence shown here is derived from an EMBL/GenBank/DDBJ whole genome shotgun (WGS) entry which is preliminary data.</text>
</comment>
<evidence type="ECO:0000256" key="1">
    <source>
        <dbReference type="ARBA" id="ARBA00001947"/>
    </source>
</evidence>
<dbReference type="InterPro" id="IPR008915">
    <property type="entry name" value="Peptidase_M50"/>
</dbReference>
<dbReference type="RefSeq" id="WP_213103742.1">
    <property type="nucleotide sequence ID" value="NZ_JAGYPM010000004.1"/>
</dbReference>
<feature type="transmembrane region" description="Helical" evidence="7">
    <location>
        <begin position="5"/>
        <end position="23"/>
    </location>
</feature>
<evidence type="ECO:0000256" key="4">
    <source>
        <dbReference type="ARBA" id="ARBA00022692"/>
    </source>
</evidence>
<dbReference type="Proteomes" id="UP000681027">
    <property type="component" value="Unassembled WGS sequence"/>
</dbReference>
<feature type="transmembrane region" description="Helical" evidence="7">
    <location>
        <begin position="142"/>
        <end position="163"/>
    </location>
</feature>
<comment type="similarity">
    <text evidence="3">Belongs to the peptidase M50B family.</text>
</comment>
<organism evidence="9 10">
    <name type="scientific">Cytobacillus citreus</name>
    <dbReference type="NCBI Taxonomy" id="2833586"/>
    <lineage>
        <taxon>Bacteria</taxon>
        <taxon>Bacillati</taxon>
        <taxon>Bacillota</taxon>
        <taxon>Bacilli</taxon>
        <taxon>Bacillales</taxon>
        <taxon>Bacillaceae</taxon>
        <taxon>Cytobacillus</taxon>
    </lineage>
</organism>
<evidence type="ECO:0000256" key="2">
    <source>
        <dbReference type="ARBA" id="ARBA00004141"/>
    </source>
</evidence>
<feature type="transmembrane region" description="Helical" evidence="7">
    <location>
        <begin position="108"/>
        <end position="130"/>
    </location>
</feature>
<keyword evidence="10" id="KW-1185">Reference proteome</keyword>
<dbReference type="Pfam" id="PF02163">
    <property type="entry name" value="Peptidase_M50"/>
    <property type="match status" value="1"/>
</dbReference>
<evidence type="ECO:0000259" key="8">
    <source>
        <dbReference type="Pfam" id="PF02163"/>
    </source>
</evidence>
<evidence type="ECO:0000313" key="10">
    <source>
        <dbReference type="Proteomes" id="UP000681027"/>
    </source>
</evidence>
<comment type="cofactor">
    <cofactor evidence="1">
        <name>Zn(2+)</name>
        <dbReference type="ChEBI" id="CHEBI:29105"/>
    </cofactor>
</comment>
<reference evidence="9 10" key="1">
    <citation type="submission" date="2021-05" db="EMBL/GenBank/DDBJ databases">
        <title>Novel Bacillus species.</title>
        <authorList>
            <person name="Liu G."/>
        </authorList>
    </citation>
    <scope>NUCLEOTIDE SEQUENCE [LARGE SCALE GENOMIC DNA]</scope>
    <source>
        <strain evidence="9 10">FJAT-49705</strain>
    </source>
</reference>
<feature type="domain" description="Peptidase M50" evidence="8">
    <location>
        <begin position="41"/>
        <end position="194"/>
    </location>
</feature>
<evidence type="ECO:0000256" key="6">
    <source>
        <dbReference type="ARBA" id="ARBA00023136"/>
    </source>
</evidence>
<keyword evidence="6 7" id="KW-0472">Membrane</keyword>
<proteinExistence type="inferred from homology"/>
<evidence type="ECO:0000256" key="5">
    <source>
        <dbReference type="ARBA" id="ARBA00022989"/>
    </source>
</evidence>
<evidence type="ECO:0000256" key="3">
    <source>
        <dbReference type="ARBA" id="ARBA00007931"/>
    </source>
</evidence>
<comment type="subcellular location">
    <subcellularLocation>
        <location evidence="2">Membrane</location>
        <topology evidence="2">Multi-pass membrane protein</topology>
    </subcellularLocation>
</comment>
<evidence type="ECO:0000256" key="7">
    <source>
        <dbReference type="SAM" id="Phobius"/>
    </source>
</evidence>
<feature type="transmembrane region" description="Helical" evidence="7">
    <location>
        <begin position="29"/>
        <end position="46"/>
    </location>
</feature>
<keyword evidence="4 7" id="KW-0812">Transmembrane</keyword>
<name>A0ABS5NZM1_9BACI</name>
<evidence type="ECO:0000313" key="9">
    <source>
        <dbReference type="EMBL" id="MBS4192319.1"/>
    </source>
</evidence>